<accession>A0A7W9S3X2</accession>
<dbReference type="Pfam" id="PF03937">
    <property type="entry name" value="Sdh5"/>
    <property type="match status" value="1"/>
</dbReference>
<protein>
    <recommendedName>
        <fullName evidence="2">FAD assembly factor SdhE</fullName>
    </recommendedName>
</protein>
<gene>
    <name evidence="4" type="ORF">HNR59_001853</name>
</gene>
<comment type="caution">
    <text evidence="4">The sequence shown here is derived from an EMBL/GenBank/DDBJ whole genome shotgun (WGS) entry which is preliminary data.</text>
</comment>
<evidence type="ECO:0000256" key="3">
    <source>
        <dbReference type="ARBA" id="ARBA00023186"/>
    </source>
</evidence>
<dbReference type="AlphaFoldDB" id="A0A7W9S3X2"/>
<evidence type="ECO:0000313" key="5">
    <source>
        <dbReference type="Proteomes" id="UP000533306"/>
    </source>
</evidence>
<evidence type="ECO:0000256" key="1">
    <source>
        <dbReference type="ARBA" id="ARBA00008571"/>
    </source>
</evidence>
<evidence type="ECO:0000313" key="4">
    <source>
        <dbReference type="EMBL" id="MBB6012508.1"/>
    </source>
</evidence>
<keyword evidence="3" id="KW-0143">Chaperone</keyword>
<sequence>MTGTTRTSEGLDTRRRKLLFRSWHRGMREMDLILGSFADAEIERMSEDELDQFERLLEINDTELLPWITGQTQIPTGIDLPLLERVLEWRGRVASLTV</sequence>
<dbReference type="SUPFAM" id="SSF109910">
    <property type="entry name" value="YgfY-like"/>
    <property type="match status" value="1"/>
</dbReference>
<dbReference type="EMBL" id="JACHEU010000001">
    <property type="protein sequence ID" value="MBB6012508.1"/>
    <property type="molecule type" value="Genomic_DNA"/>
</dbReference>
<comment type="similarity">
    <text evidence="1">Belongs to the SdhE FAD assembly factor family.</text>
</comment>
<name>A0A7W9S3X2_9HYPH</name>
<dbReference type="Proteomes" id="UP000533306">
    <property type="component" value="Unassembled WGS sequence"/>
</dbReference>
<dbReference type="RefSeq" id="WP_183828991.1">
    <property type="nucleotide sequence ID" value="NZ_JACHEU010000001.1"/>
</dbReference>
<dbReference type="InterPro" id="IPR005631">
    <property type="entry name" value="SDH"/>
</dbReference>
<dbReference type="PANTHER" id="PTHR12469:SF2">
    <property type="entry name" value="SUCCINATE DEHYDROGENASE ASSEMBLY FACTOR 2, MITOCHONDRIAL"/>
    <property type="match status" value="1"/>
</dbReference>
<dbReference type="InterPro" id="IPR036714">
    <property type="entry name" value="SDH_sf"/>
</dbReference>
<keyword evidence="5" id="KW-1185">Reference proteome</keyword>
<evidence type="ECO:0000256" key="2">
    <source>
        <dbReference type="ARBA" id="ARBA00019418"/>
    </source>
</evidence>
<dbReference type="Gene3D" id="1.10.150.250">
    <property type="entry name" value="Flavinator of succinate dehydrogenase"/>
    <property type="match status" value="1"/>
</dbReference>
<dbReference type="PANTHER" id="PTHR12469">
    <property type="entry name" value="PROTEIN EMI5 HOMOLOG, MITOCHONDRIAL"/>
    <property type="match status" value="1"/>
</dbReference>
<organism evidence="4 5">
    <name type="scientific">Aquamicrobium lusatiense</name>
    <dbReference type="NCBI Taxonomy" id="89772"/>
    <lineage>
        <taxon>Bacteria</taxon>
        <taxon>Pseudomonadati</taxon>
        <taxon>Pseudomonadota</taxon>
        <taxon>Alphaproteobacteria</taxon>
        <taxon>Hyphomicrobiales</taxon>
        <taxon>Phyllobacteriaceae</taxon>
        <taxon>Aquamicrobium</taxon>
    </lineage>
</organism>
<proteinExistence type="inferred from homology"/>
<dbReference type="GO" id="GO:0006099">
    <property type="term" value="P:tricarboxylic acid cycle"/>
    <property type="evidence" value="ECO:0007669"/>
    <property type="project" value="TreeGrafter"/>
</dbReference>
<reference evidence="4 5" key="1">
    <citation type="submission" date="2020-08" db="EMBL/GenBank/DDBJ databases">
        <title>Genomic Encyclopedia of Type Strains, Phase IV (KMG-IV): sequencing the most valuable type-strain genomes for metagenomic binning, comparative biology and taxonomic classification.</title>
        <authorList>
            <person name="Goeker M."/>
        </authorList>
    </citation>
    <scope>NUCLEOTIDE SEQUENCE [LARGE SCALE GENOMIC DNA]</scope>
    <source>
        <strain evidence="4 5">DSM 11099</strain>
    </source>
</reference>